<feature type="chain" id="PRO_5040852748" evidence="1">
    <location>
        <begin position="24"/>
        <end position="500"/>
    </location>
</feature>
<dbReference type="Pfam" id="PF14903">
    <property type="entry name" value="WG_beta_rep"/>
    <property type="match status" value="3"/>
</dbReference>
<keyword evidence="3" id="KW-1185">Reference proteome</keyword>
<dbReference type="PANTHER" id="PTHR37841:SF1">
    <property type="entry name" value="DUF3298 DOMAIN-CONTAINING PROTEIN"/>
    <property type="match status" value="1"/>
</dbReference>
<evidence type="ECO:0000313" key="2">
    <source>
        <dbReference type="EMBL" id="MCR2805122.1"/>
    </source>
</evidence>
<dbReference type="RefSeq" id="WP_257447044.1">
    <property type="nucleotide sequence ID" value="NZ_JANIPJ010000010.1"/>
</dbReference>
<dbReference type="AlphaFoldDB" id="A0A9X2MWY5"/>
<organism evidence="2 3">
    <name type="scientific">Paenibacillus soyae</name>
    <dbReference type="NCBI Taxonomy" id="2969249"/>
    <lineage>
        <taxon>Bacteria</taxon>
        <taxon>Bacillati</taxon>
        <taxon>Bacillota</taxon>
        <taxon>Bacilli</taxon>
        <taxon>Bacillales</taxon>
        <taxon>Paenibacillaceae</taxon>
        <taxon>Paenibacillus</taxon>
    </lineage>
</organism>
<dbReference type="Proteomes" id="UP001141950">
    <property type="component" value="Unassembled WGS sequence"/>
</dbReference>
<dbReference type="PANTHER" id="PTHR37841">
    <property type="entry name" value="GLR2918 PROTEIN"/>
    <property type="match status" value="1"/>
</dbReference>
<evidence type="ECO:0000256" key="1">
    <source>
        <dbReference type="SAM" id="SignalP"/>
    </source>
</evidence>
<proteinExistence type="predicted"/>
<dbReference type="InterPro" id="IPR032774">
    <property type="entry name" value="WG_beta_rep"/>
</dbReference>
<dbReference type="EMBL" id="JANIPJ010000010">
    <property type="protein sequence ID" value="MCR2805122.1"/>
    <property type="molecule type" value="Genomic_DNA"/>
</dbReference>
<evidence type="ECO:0000313" key="3">
    <source>
        <dbReference type="Proteomes" id="UP001141950"/>
    </source>
</evidence>
<sequence length="500" mass="54160">MKKAVSVCLALILLTALMPAAYAGIGSGTASAKDSKYLPYAEVGPLSEGLAWYYSLGTSADTYGFINAKGKIVIRAQYLDVTSFSEGLAGVYVDGKWGYIDQTGQLVVQPQYELGAAQFKDGLVQVTRNGKWGYIDRTGKEVIPLQYDDANTFGEGLAHVKLNGQYGYINKQGTLVIHPQFEIATAFSDGLAAVRKDGKWGYIDKTGATVIPFNYASALPFHNGLAAIEANGKWGYIDKNDNFVIRPRYEAADSFSEGLAAVQRNGLWGFTDKSGKEVIKPKYSGLYQEFTEGYAIVSKADNNGTEIQGYVNKKGAEVIGFKEGQDGYSGTAFSNGLAVVSDGGQRAYYFVQRPVAKATAKPTSSKVEVDGETVAFEAYNIEGSNYFKLRDLAMVLNETAKTFEIEYDAEKDAIYLTSGKPYTPVSGELSVSPSTAAKSATEAYLSLYVDGQALKLLAYNIGGNNYYKLRDIAQAIDFGVTWDSETKRIGIDTSSAYVPE</sequence>
<gene>
    <name evidence="2" type="ORF">NQZ67_14645</name>
</gene>
<comment type="caution">
    <text evidence="2">The sequence shown here is derived from an EMBL/GenBank/DDBJ whole genome shotgun (WGS) entry which is preliminary data.</text>
</comment>
<protein>
    <submittedName>
        <fullName evidence="2">WG repeat-containing protein</fullName>
    </submittedName>
</protein>
<keyword evidence="1" id="KW-0732">Signal</keyword>
<dbReference type="SUPFAM" id="SSF69360">
    <property type="entry name" value="Cell wall binding repeat"/>
    <property type="match status" value="2"/>
</dbReference>
<accession>A0A9X2MWY5</accession>
<name>A0A9X2MWY5_9BACL</name>
<feature type="signal peptide" evidence="1">
    <location>
        <begin position="1"/>
        <end position="23"/>
    </location>
</feature>
<reference evidence="2" key="1">
    <citation type="submission" date="2022-08" db="EMBL/GenBank/DDBJ databases">
        <title>The genomic sequence of strain Paenibacillus sp. SCIV0701.</title>
        <authorList>
            <person name="Zhao H."/>
        </authorList>
    </citation>
    <scope>NUCLEOTIDE SEQUENCE</scope>
    <source>
        <strain evidence="2">SCIV0701</strain>
    </source>
</reference>